<comment type="subcellular location">
    <subcellularLocation>
        <location evidence="1">Cell membrane</location>
        <topology evidence="1">Multi-pass membrane protein</topology>
    </subcellularLocation>
</comment>
<evidence type="ECO:0000256" key="3">
    <source>
        <dbReference type="ARBA" id="ARBA00022475"/>
    </source>
</evidence>
<feature type="transmembrane region" description="Helical" evidence="7">
    <location>
        <begin position="166"/>
        <end position="183"/>
    </location>
</feature>
<feature type="transmembrane region" description="Helical" evidence="7">
    <location>
        <begin position="139"/>
        <end position="160"/>
    </location>
</feature>
<proteinExistence type="predicted"/>
<evidence type="ECO:0000256" key="6">
    <source>
        <dbReference type="ARBA" id="ARBA00023136"/>
    </source>
</evidence>
<evidence type="ECO:0000256" key="2">
    <source>
        <dbReference type="ARBA" id="ARBA00022448"/>
    </source>
</evidence>
<evidence type="ECO:0000313" key="8">
    <source>
        <dbReference type="EMBL" id="SEM63063.1"/>
    </source>
</evidence>
<evidence type="ECO:0000256" key="7">
    <source>
        <dbReference type="SAM" id="Phobius"/>
    </source>
</evidence>
<feature type="transmembrane region" description="Helical" evidence="7">
    <location>
        <begin position="75"/>
        <end position="93"/>
    </location>
</feature>
<feature type="transmembrane region" description="Helical" evidence="7">
    <location>
        <begin position="12"/>
        <end position="31"/>
    </location>
</feature>
<accession>A0ABY1ABD3</accession>
<feature type="transmembrane region" description="Helical" evidence="7">
    <location>
        <begin position="99"/>
        <end position="118"/>
    </location>
</feature>
<dbReference type="PANTHER" id="PTHR43266:SF2">
    <property type="entry name" value="MAJOR FACILITATOR SUPERFAMILY (MFS) PROFILE DOMAIN-CONTAINING PROTEIN"/>
    <property type="match status" value="1"/>
</dbReference>
<organism evidence="8 9">
    <name type="scientific">Ligilactobacillus ruminis</name>
    <dbReference type="NCBI Taxonomy" id="1623"/>
    <lineage>
        <taxon>Bacteria</taxon>
        <taxon>Bacillati</taxon>
        <taxon>Bacillota</taxon>
        <taxon>Bacilli</taxon>
        <taxon>Lactobacillales</taxon>
        <taxon>Lactobacillaceae</taxon>
        <taxon>Ligilactobacillus</taxon>
    </lineage>
</organism>
<dbReference type="SUPFAM" id="SSF103473">
    <property type="entry name" value="MFS general substrate transporter"/>
    <property type="match status" value="1"/>
</dbReference>
<evidence type="ECO:0000256" key="1">
    <source>
        <dbReference type="ARBA" id="ARBA00004651"/>
    </source>
</evidence>
<protein>
    <recommendedName>
        <fullName evidence="10">MFS transporter</fullName>
    </recommendedName>
</protein>
<keyword evidence="3" id="KW-1003">Cell membrane</keyword>
<evidence type="ECO:0008006" key="10">
    <source>
        <dbReference type="Google" id="ProtNLM"/>
    </source>
</evidence>
<keyword evidence="2" id="KW-0813">Transport</keyword>
<dbReference type="Gene3D" id="1.20.1250.20">
    <property type="entry name" value="MFS general substrate transporter like domains"/>
    <property type="match status" value="1"/>
</dbReference>
<dbReference type="InterPro" id="IPR036259">
    <property type="entry name" value="MFS_trans_sf"/>
</dbReference>
<evidence type="ECO:0000313" key="9">
    <source>
        <dbReference type="Proteomes" id="UP000182089"/>
    </source>
</evidence>
<evidence type="ECO:0000256" key="4">
    <source>
        <dbReference type="ARBA" id="ARBA00022692"/>
    </source>
</evidence>
<dbReference type="Proteomes" id="UP000182089">
    <property type="component" value="Unassembled WGS sequence"/>
</dbReference>
<sequence>MNKYFRRILFSDCLSSVATQSYNLFLIWYFASQLHNQSLIALLSSIQLADLFFGPLGGAVADISNPLKVIKQTTFYRIIISLLLLAITCFMQVRALAFFLLLFALITSIISAFYAACIEVTTYKLSQSETELIKNNTGFTAITQLASIFSAALMAVMSAFLSLKESILIITLLLVISGLCILSKKLPINLIEHQAKKINFSELFTQTFQGIGQLKKLKVITVIIP</sequence>
<feature type="transmembrane region" description="Helical" evidence="7">
    <location>
        <begin position="37"/>
        <end position="63"/>
    </location>
</feature>
<keyword evidence="4 7" id="KW-0812">Transmembrane</keyword>
<dbReference type="PANTHER" id="PTHR43266">
    <property type="entry name" value="MACROLIDE-EFFLUX PROTEIN"/>
    <property type="match status" value="1"/>
</dbReference>
<name>A0ABY1ABD3_9LACO</name>
<dbReference type="EMBL" id="FOCC01000005">
    <property type="protein sequence ID" value="SEM63063.1"/>
    <property type="molecule type" value="Genomic_DNA"/>
</dbReference>
<keyword evidence="6 7" id="KW-0472">Membrane</keyword>
<evidence type="ECO:0000256" key="5">
    <source>
        <dbReference type="ARBA" id="ARBA00022989"/>
    </source>
</evidence>
<gene>
    <name evidence="8" type="ORF">SAMN05216431_105138</name>
</gene>
<keyword evidence="5 7" id="KW-1133">Transmembrane helix</keyword>
<comment type="caution">
    <text evidence="8">The sequence shown here is derived from an EMBL/GenBank/DDBJ whole genome shotgun (WGS) entry which is preliminary data.</text>
</comment>
<reference evidence="8 9" key="1">
    <citation type="submission" date="2016-10" db="EMBL/GenBank/DDBJ databases">
        <authorList>
            <person name="Varghese N."/>
            <person name="Submissions S."/>
        </authorList>
    </citation>
    <scope>NUCLEOTIDE SEQUENCE [LARGE SCALE GENOMIC DNA]</scope>
    <source>
        <strain evidence="8 9">WC1T17</strain>
    </source>
</reference>